<evidence type="ECO:0000313" key="7">
    <source>
        <dbReference type="Proteomes" id="UP000434957"/>
    </source>
</evidence>
<sequence>MGRGAPLTDIERGGIQGLHEAGLGLRQIARQVKRSVGAVNRVLFVTPTEHKTPGPATSLSERETRYLVRTAAKGQLSAKQLKDELKLSTSVRTIQRVLAGVDWLVYTKMDNTLPLSADDNREREAWAWEMLMNKDPVRSWDTIIFSDETKLNLDGPDGFQTYWRDLRRPVRQTKRRQAGGGSVMVWAGFSAAGKTELAVLHGKQNSDDYVYTVSEFMLPFAQKNYGTDFTFQQDGASIHRSKRTHEFFAEQEVRVLPWPARSPDLNLIENIWSIMSRHVYANGRQFSSVSELTAALYEAWDAIDMSVLQSLIESMPRRCKECIQKHGNKTHY</sequence>
<evidence type="ECO:0000313" key="3">
    <source>
        <dbReference type="EMBL" id="KAE8973734.1"/>
    </source>
</evidence>
<dbReference type="Proteomes" id="UP000435112">
    <property type="component" value="Unassembled WGS sequence"/>
</dbReference>
<keyword evidence="7" id="KW-1185">Reference proteome</keyword>
<evidence type="ECO:0000313" key="5">
    <source>
        <dbReference type="EMBL" id="KAE9283370.1"/>
    </source>
</evidence>
<organism evidence="4 6">
    <name type="scientific">Phytophthora rubi</name>
    <dbReference type="NCBI Taxonomy" id="129364"/>
    <lineage>
        <taxon>Eukaryota</taxon>
        <taxon>Sar</taxon>
        <taxon>Stramenopiles</taxon>
        <taxon>Oomycota</taxon>
        <taxon>Peronosporomycetes</taxon>
        <taxon>Peronosporales</taxon>
        <taxon>Peronosporaceae</taxon>
        <taxon>Phytophthora</taxon>
    </lineage>
</organism>
<dbReference type="EMBL" id="QXFV01003666">
    <property type="protein sequence ID" value="KAE8974834.1"/>
    <property type="molecule type" value="Genomic_DNA"/>
</dbReference>
<gene>
    <name evidence="4" type="ORF">PR001_g25878</name>
    <name evidence="3" type="ORF">PR002_g26114</name>
    <name evidence="5" type="ORF">PR003_g27144</name>
</gene>
<evidence type="ECO:0000313" key="8">
    <source>
        <dbReference type="Proteomes" id="UP000435112"/>
    </source>
</evidence>
<dbReference type="AlphaFoldDB" id="A0A6A3I3B9"/>
<dbReference type="GO" id="GO:0003677">
    <property type="term" value="F:DNA binding"/>
    <property type="evidence" value="ECO:0007669"/>
    <property type="project" value="InterPro"/>
</dbReference>
<dbReference type="Pfam" id="PF11427">
    <property type="entry name" value="HTH_Tnp_Tc3_1"/>
    <property type="match status" value="1"/>
</dbReference>
<comment type="caution">
    <text evidence="4">The sequence shown here is derived from an EMBL/GenBank/DDBJ whole genome shotgun (WGS) entry which is preliminary data.</text>
</comment>
<dbReference type="Gene3D" id="1.10.10.60">
    <property type="entry name" value="Homeodomain-like"/>
    <property type="match status" value="1"/>
</dbReference>
<dbReference type="PANTHER" id="PTHR23022">
    <property type="entry name" value="TRANSPOSABLE ELEMENT-RELATED"/>
    <property type="match status" value="1"/>
</dbReference>
<feature type="domain" description="Tc3 transposase DNA binding" evidence="1">
    <location>
        <begin position="3"/>
        <end position="38"/>
    </location>
</feature>
<dbReference type="Proteomes" id="UP000434957">
    <property type="component" value="Unassembled WGS sequence"/>
</dbReference>
<reference evidence="6 8" key="1">
    <citation type="submission" date="2018-09" db="EMBL/GenBank/DDBJ databases">
        <title>Genomic investigation of the strawberry pathogen Phytophthora fragariae indicates pathogenicity is determined by transcriptional variation in three key races.</title>
        <authorList>
            <person name="Adams T.M."/>
            <person name="Armitage A.D."/>
            <person name="Sobczyk M.K."/>
            <person name="Bates H.J."/>
            <person name="Dunwell J.M."/>
            <person name="Nellist C.F."/>
            <person name="Harrison R.J."/>
        </authorList>
    </citation>
    <scope>NUCLEOTIDE SEQUENCE [LARGE SCALE GENOMIC DNA]</scope>
    <source>
        <strain evidence="4 6">SCRP249</strain>
        <strain evidence="3 8">SCRP324</strain>
        <strain evidence="5 7">SCRP333</strain>
    </source>
</reference>
<name>A0A6A3I3B9_9STRA</name>
<dbReference type="OrthoDB" id="114024at2759"/>
<proteinExistence type="predicted"/>
<dbReference type="InterPro" id="IPR036397">
    <property type="entry name" value="RNaseH_sf"/>
</dbReference>
<evidence type="ECO:0000259" key="2">
    <source>
        <dbReference type="Pfam" id="PF13358"/>
    </source>
</evidence>
<dbReference type="InterPro" id="IPR038717">
    <property type="entry name" value="Tc1-like_DDE_dom"/>
</dbReference>
<dbReference type="EMBL" id="QXFU01003652">
    <property type="protein sequence ID" value="KAE8973734.1"/>
    <property type="molecule type" value="Genomic_DNA"/>
</dbReference>
<protein>
    <recommendedName>
        <fullName evidence="9">Tc1-like transposase DDE domain-containing protein</fullName>
    </recommendedName>
</protein>
<evidence type="ECO:0000313" key="4">
    <source>
        <dbReference type="EMBL" id="KAE8974834.1"/>
    </source>
</evidence>
<dbReference type="InterPro" id="IPR036388">
    <property type="entry name" value="WH-like_DNA-bd_sf"/>
</dbReference>
<dbReference type="Gene3D" id="3.30.420.10">
    <property type="entry name" value="Ribonuclease H-like superfamily/Ribonuclease H"/>
    <property type="match status" value="1"/>
</dbReference>
<dbReference type="Gene3D" id="1.10.10.10">
    <property type="entry name" value="Winged helix-like DNA-binding domain superfamily/Winged helix DNA-binding domain"/>
    <property type="match status" value="1"/>
</dbReference>
<dbReference type="InterPro" id="IPR052338">
    <property type="entry name" value="Transposase_5"/>
</dbReference>
<evidence type="ECO:0000259" key="1">
    <source>
        <dbReference type="Pfam" id="PF11427"/>
    </source>
</evidence>
<dbReference type="PANTHER" id="PTHR23022:SF129">
    <property type="entry name" value="TRANSPOSABLE ELEMENT TC3 TRANSPOSASE"/>
    <property type="match status" value="1"/>
</dbReference>
<dbReference type="Proteomes" id="UP000429607">
    <property type="component" value="Unassembled WGS sequence"/>
</dbReference>
<feature type="domain" description="Tc1-like transposase DDE" evidence="2">
    <location>
        <begin position="143"/>
        <end position="292"/>
    </location>
</feature>
<dbReference type="InterPro" id="IPR025898">
    <property type="entry name" value="Tc3_transposase_DNA-bd_dom"/>
</dbReference>
<evidence type="ECO:0008006" key="9">
    <source>
        <dbReference type="Google" id="ProtNLM"/>
    </source>
</evidence>
<dbReference type="EMBL" id="QXFT01003701">
    <property type="protein sequence ID" value="KAE9283370.1"/>
    <property type="molecule type" value="Genomic_DNA"/>
</dbReference>
<accession>A0A6A3I3B9</accession>
<evidence type="ECO:0000313" key="6">
    <source>
        <dbReference type="Proteomes" id="UP000429607"/>
    </source>
</evidence>
<dbReference type="Pfam" id="PF13358">
    <property type="entry name" value="DDE_3"/>
    <property type="match status" value="1"/>
</dbReference>